<protein>
    <recommendedName>
        <fullName evidence="5">HTH marR-type domain-containing protein</fullName>
    </recommendedName>
</protein>
<reference evidence="6" key="1">
    <citation type="submission" date="2017-05" db="EMBL/GenBank/DDBJ databases">
        <authorList>
            <person name="Imhoff J.F."/>
            <person name="Rahn T."/>
            <person name="Kuenzel S."/>
            <person name="Neulinger S.C."/>
        </authorList>
    </citation>
    <scope>NUCLEOTIDE SEQUENCE</scope>
    <source>
        <strain evidence="6">LMG 28126</strain>
    </source>
</reference>
<evidence type="ECO:0000256" key="1">
    <source>
        <dbReference type="ARBA" id="ARBA00023015"/>
    </source>
</evidence>
<dbReference type="InterPro" id="IPR000835">
    <property type="entry name" value="HTH_MarR-typ"/>
</dbReference>
<dbReference type="AlphaFoldDB" id="A0A934TKW9"/>
<keyword evidence="7" id="KW-1185">Reference proteome</keyword>
<dbReference type="InterPro" id="IPR023187">
    <property type="entry name" value="Tscrpt_reg_MarR-type_CS"/>
</dbReference>
<dbReference type="Gene3D" id="1.10.10.10">
    <property type="entry name" value="Winged helix-like DNA-binding domain superfamily/Winged helix DNA-binding domain"/>
    <property type="match status" value="1"/>
</dbReference>
<reference evidence="6" key="2">
    <citation type="journal article" date="2020" name="Microorganisms">
        <title>Osmotic Adaptation and Compatible Solute Biosynthesis of Phototrophic Bacteria as Revealed from Genome Analyses.</title>
        <authorList>
            <person name="Imhoff J.F."/>
            <person name="Rahn T."/>
            <person name="Kunzel S."/>
            <person name="Keller A."/>
            <person name="Neulinger S.C."/>
        </authorList>
    </citation>
    <scope>NUCLEOTIDE SEQUENCE</scope>
    <source>
        <strain evidence="6">LMG 28126</strain>
    </source>
</reference>
<gene>
    <name evidence="6" type="ORF">CCR87_12000</name>
</gene>
<dbReference type="SMART" id="SM00347">
    <property type="entry name" value="HTH_MARR"/>
    <property type="match status" value="1"/>
</dbReference>
<accession>A0A934TKW9</accession>
<dbReference type="PANTHER" id="PTHR33164:SF89">
    <property type="entry name" value="MARR FAMILY REGULATORY PROTEIN"/>
    <property type="match status" value="1"/>
</dbReference>
<evidence type="ECO:0000256" key="2">
    <source>
        <dbReference type="ARBA" id="ARBA00023125"/>
    </source>
</evidence>
<dbReference type="InterPro" id="IPR036388">
    <property type="entry name" value="WH-like_DNA-bd_sf"/>
</dbReference>
<dbReference type="Pfam" id="PF12802">
    <property type="entry name" value="MarR_2"/>
    <property type="match status" value="1"/>
</dbReference>
<dbReference type="Proteomes" id="UP000706333">
    <property type="component" value="Unassembled WGS sequence"/>
</dbReference>
<name>A0A934TKW9_9RHOB</name>
<evidence type="ECO:0000313" key="6">
    <source>
        <dbReference type="EMBL" id="MBK5928040.1"/>
    </source>
</evidence>
<evidence type="ECO:0000259" key="5">
    <source>
        <dbReference type="SMART" id="SM00347"/>
    </source>
</evidence>
<dbReference type="EMBL" id="NHSD01000285">
    <property type="protein sequence ID" value="MBK5928040.1"/>
    <property type="molecule type" value="Genomic_DNA"/>
</dbReference>
<evidence type="ECO:0000313" key="7">
    <source>
        <dbReference type="Proteomes" id="UP000706333"/>
    </source>
</evidence>
<comment type="caution">
    <text evidence="6">The sequence shown here is derived from an EMBL/GenBank/DDBJ whole genome shotgun (WGS) entry which is preliminary data.</text>
</comment>
<dbReference type="GO" id="GO:0003677">
    <property type="term" value="F:DNA binding"/>
    <property type="evidence" value="ECO:0007669"/>
    <property type="project" value="UniProtKB-KW"/>
</dbReference>
<dbReference type="GO" id="GO:0006950">
    <property type="term" value="P:response to stress"/>
    <property type="evidence" value="ECO:0007669"/>
    <property type="project" value="TreeGrafter"/>
</dbReference>
<dbReference type="GO" id="GO:0003700">
    <property type="term" value="F:DNA-binding transcription factor activity"/>
    <property type="evidence" value="ECO:0007669"/>
    <property type="project" value="InterPro"/>
</dbReference>
<sequence length="203" mass="21652">MSPRSDLAAELLIHVARLAQSGGDHRLTPAQWTALRFFARANRLSRTPSAFSAFHATTRGTASQTVKSLVALGLLERHRNEDDGRSIRFELTQAGRAALDADPLRTLSARIEGLPEARRADLLAALKTLTGALALGQDVPLFGTCADCTHCDAPQGATAFCRCAEATLLASDMDALCIEFAPRPDTAHPDTARKGPPPQRATG</sequence>
<keyword evidence="3" id="KW-0804">Transcription</keyword>
<keyword evidence="1" id="KW-0805">Transcription regulation</keyword>
<feature type="domain" description="HTH marR-type" evidence="5">
    <location>
        <begin position="20"/>
        <end position="119"/>
    </location>
</feature>
<evidence type="ECO:0000256" key="3">
    <source>
        <dbReference type="ARBA" id="ARBA00023163"/>
    </source>
</evidence>
<evidence type="ECO:0000256" key="4">
    <source>
        <dbReference type="SAM" id="MobiDB-lite"/>
    </source>
</evidence>
<dbReference type="RefSeq" id="WP_201157791.1">
    <property type="nucleotide sequence ID" value="NZ_NHSD01000285.1"/>
</dbReference>
<dbReference type="PROSITE" id="PS01117">
    <property type="entry name" value="HTH_MARR_1"/>
    <property type="match status" value="1"/>
</dbReference>
<organism evidence="6 7">
    <name type="scientific">Rhodobaculum claviforme</name>
    <dbReference type="NCBI Taxonomy" id="1549854"/>
    <lineage>
        <taxon>Bacteria</taxon>
        <taxon>Pseudomonadati</taxon>
        <taxon>Pseudomonadota</taxon>
        <taxon>Alphaproteobacteria</taxon>
        <taxon>Rhodobacterales</taxon>
        <taxon>Paracoccaceae</taxon>
        <taxon>Rhodobaculum</taxon>
    </lineage>
</organism>
<dbReference type="InterPro" id="IPR039422">
    <property type="entry name" value="MarR/SlyA-like"/>
</dbReference>
<proteinExistence type="predicted"/>
<dbReference type="InterPro" id="IPR036390">
    <property type="entry name" value="WH_DNA-bd_sf"/>
</dbReference>
<keyword evidence="2" id="KW-0238">DNA-binding</keyword>
<dbReference type="PANTHER" id="PTHR33164">
    <property type="entry name" value="TRANSCRIPTIONAL REGULATOR, MARR FAMILY"/>
    <property type="match status" value="1"/>
</dbReference>
<dbReference type="SUPFAM" id="SSF46785">
    <property type="entry name" value="Winged helix' DNA-binding domain"/>
    <property type="match status" value="1"/>
</dbReference>
<feature type="region of interest" description="Disordered" evidence="4">
    <location>
        <begin position="184"/>
        <end position="203"/>
    </location>
</feature>